<dbReference type="EMBL" id="CALLCH030000007">
    <property type="protein sequence ID" value="CAI4213199.1"/>
    <property type="molecule type" value="Genomic_DNA"/>
</dbReference>
<proteinExistence type="predicted"/>
<keyword evidence="3" id="KW-1185">Reference proteome</keyword>
<sequence>MITDSRACHFIAASPYFILLQGRKMPRTLLLCYIHGFKVRGEPRSIIGQNDIANSFAKIQGSDDTFHAFPEDLKKLVSEQLPDDHVESIVYPKYETKGDLSQASEALLEWLKGQVMEVRKSHVEAPWPPNDRQVGVILVAHSMGPVHVRIRRILELPKVSNVFNVMATLSAAAPATLGRLAARRAAGSAASAATSSIPASSPAWKAWQLVAVRTGTVGAIAAGGAAAYMHREAIARGLRSVRNLNREAVVDGYRQGVGALGQGLAYINRGNVGRSYAWLADHFTFVGALLKPNELSRRLGRLAALRGVGIHDVYCSLGENGYWSGGYFVPERTFCAVPEPEHDAYNVFSRCVVAEAEDEIQAHMGMFEPKKNAEYAKMTENAAKLAVEWFLSEEPVVDDEKFRDPPPEEAAEDTIVKETLEEAGAVPPTAAPEADAESEKPPSLPDVSPVDIAAAASVVPLPDDDEAGGDLVDTVLADSDEKKTYMKYLFEVAQQTGTGIKDTWYSKMPDLQSSTSSLIPTMPSVNLPSVNMPSVNLPSVSMPSMSMPSVNIFSKKAAEPDSKATTTTGEEEKPAEKEEQEAGSKKETN</sequence>
<feature type="compositionally biased region" description="Basic and acidic residues" evidence="1">
    <location>
        <begin position="570"/>
        <end position="589"/>
    </location>
</feature>
<organism evidence="2 3">
    <name type="scientific">Parascedosporium putredinis</name>
    <dbReference type="NCBI Taxonomy" id="1442378"/>
    <lineage>
        <taxon>Eukaryota</taxon>
        <taxon>Fungi</taxon>
        <taxon>Dikarya</taxon>
        <taxon>Ascomycota</taxon>
        <taxon>Pezizomycotina</taxon>
        <taxon>Sordariomycetes</taxon>
        <taxon>Hypocreomycetidae</taxon>
        <taxon>Microascales</taxon>
        <taxon>Microascaceae</taxon>
        <taxon>Parascedosporium</taxon>
    </lineage>
</organism>
<evidence type="ECO:0000313" key="3">
    <source>
        <dbReference type="Proteomes" id="UP000838763"/>
    </source>
</evidence>
<evidence type="ECO:0000256" key="1">
    <source>
        <dbReference type="SAM" id="MobiDB-lite"/>
    </source>
</evidence>
<dbReference type="PANTHER" id="PTHR47842">
    <property type="entry name" value="EXPRESSED PROTEIN"/>
    <property type="match status" value="1"/>
</dbReference>
<comment type="caution">
    <text evidence="2">The sequence shown here is derived from an EMBL/GenBank/DDBJ whole genome shotgun (WGS) entry which is preliminary data.</text>
</comment>
<evidence type="ECO:0000313" key="2">
    <source>
        <dbReference type="EMBL" id="CAI4213199.1"/>
    </source>
</evidence>
<feature type="region of interest" description="Disordered" evidence="1">
    <location>
        <begin position="425"/>
        <end position="448"/>
    </location>
</feature>
<protein>
    <recommendedName>
        <fullName evidence="4">DUF676 domain-containing protein</fullName>
    </recommendedName>
</protein>
<reference evidence="2" key="1">
    <citation type="submission" date="2022-11" db="EMBL/GenBank/DDBJ databases">
        <authorList>
            <person name="Scott C."/>
            <person name="Bruce N."/>
        </authorList>
    </citation>
    <scope>NUCLEOTIDE SEQUENCE</scope>
</reference>
<dbReference type="Proteomes" id="UP000838763">
    <property type="component" value="Unassembled WGS sequence"/>
</dbReference>
<name>A0A9P1H0H8_9PEZI</name>
<evidence type="ECO:0008006" key="4">
    <source>
        <dbReference type="Google" id="ProtNLM"/>
    </source>
</evidence>
<gene>
    <name evidence="2" type="ORF">PPNO1_LOCUS2949</name>
</gene>
<accession>A0A9P1H0H8</accession>
<dbReference type="OrthoDB" id="442243at2759"/>
<feature type="region of interest" description="Disordered" evidence="1">
    <location>
        <begin position="551"/>
        <end position="589"/>
    </location>
</feature>
<dbReference type="PANTHER" id="PTHR47842:SF2">
    <property type="entry name" value="DUF676 DOMAIN-CONTAINING PROTEIN"/>
    <property type="match status" value="1"/>
</dbReference>
<dbReference type="AlphaFoldDB" id="A0A9P1H0H8"/>